<dbReference type="GO" id="GO:0016301">
    <property type="term" value="F:kinase activity"/>
    <property type="evidence" value="ECO:0007669"/>
    <property type="project" value="UniProtKB-KW"/>
</dbReference>
<dbReference type="Pfam" id="PF00294">
    <property type="entry name" value="PfkB"/>
    <property type="match status" value="1"/>
</dbReference>
<evidence type="ECO:0000259" key="5">
    <source>
        <dbReference type="Pfam" id="PF00294"/>
    </source>
</evidence>
<dbReference type="Gene3D" id="3.40.1190.20">
    <property type="match status" value="1"/>
</dbReference>
<dbReference type="InterPro" id="IPR029056">
    <property type="entry name" value="Ribokinase-like"/>
</dbReference>
<evidence type="ECO:0000256" key="2">
    <source>
        <dbReference type="ARBA" id="ARBA00022679"/>
    </source>
</evidence>
<dbReference type="AlphaFoldDB" id="A0A1B2M0P1"/>
<dbReference type="RefSeq" id="WP_067555769.1">
    <property type="nucleotide sequence ID" value="NZ_CP016895.1"/>
</dbReference>
<dbReference type="PANTHER" id="PTHR43320">
    <property type="entry name" value="SUGAR KINASE"/>
    <property type="match status" value="1"/>
</dbReference>
<sequence length="336" mass="36287">MHAIDLFSIGNALVDQEFSISDDFLQQHALQKGTMQLGDAAAQSRLYENLTASQNFRCQAAGGSAANSVVAFAAMGGQAFYACRVGDDVFGQQYLQGLNEAKVLCSNQSISQGTTGSCLVMISPDSERTMHTYLGTSAELSAEQIDFNALQSAQWMYIEGYLSSSPAARIAVVAARKIAREHQVKIALSLSDPAMVQYAREGLDELLGDGVDLIFCNAQEALMYTQSADLEQAMQKLLHLAQQVVITLGADGAMVADHKQQFKVAGRPVHAVDTTGAGDAFSGAMLYALQQRMSLQRATAFAVLVSSEVVAQFGPRLTLQQYRHLLQQFQQEKAQA</sequence>
<feature type="domain" description="Carbohydrate kinase PfkB" evidence="5">
    <location>
        <begin position="47"/>
        <end position="318"/>
    </location>
</feature>
<evidence type="ECO:0000313" key="6">
    <source>
        <dbReference type="EMBL" id="AOA58739.1"/>
    </source>
</evidence>
<dbReference type="SUPFAM" id="SSF53613">
    <property type="entry name" value="Ribokinase-like"/>
    <property type="match status" value="1"/>
</dbReference>
<dbReference type="InterPro" id="IPR052700">
    <property type="entry name" value="Carb_kinase_PfkB-like"/>
</dbReference>
<dbReference type="CDD" id="cd01168">
    <property type="entry name" value="adenosine_kinase"/>
    <property type="match status" value="1"/>
</dbReference>
<protein>
    <submittedName>
        <fullName evidence="6">Adenosine kinase</fullName>
    </submittedName>
</protein>
<dbReference type="InterPro" id="IPR002173">
    <property type="entry name" value="Carboh/pur_kinase_PfkB_CS"/>
</dbReference>
<dbReference type="STRING" id="1789224.BFG52_10495"/>
<keyword evidence="3 4" id="KW-0418">Kinase</keyword>
<dbReference type="PANTHER" id="PTHR43320:SF3">
    <property type="entry name" value="CARBOHYDRATE KINASE PFKB DOMAIN-CONTAINING PROTEIN"/>
    <property type="match status" value="1"/>
</dbReference>
<evidence type="ECO:0000256" key="1">
    <source>
        <dbReference type="ARBA" id="ARBA00010688"/>
    </source>
</evidence>
<reference evidence="6 7" key="1">
    <citation type="submission" date="2016-08" db="EMBL/GenBank/DDBJ databases">
        <authorList>
            <person name="Seilhamer J.J."/>
        </authorList>
    </citation>
    <scope>NUCLEOTIDE SEQUENCE [LARGE SCALE GENOMIC DNA]</scope>
    <source>
        <strain evidence="6 7">BRTC-1</strain>
    </source>
</reference>
<dbReference type="PROSITE" id="PS00584">
    <property type="entry name" value="PFKB_KINASES_2"/>
    <property type="match status" value="1"/>
</dbReference>
<evidence type="ECO:0000313" key="7">
    <source>
        <dbReference type="Proteomes" id="UP000093391"/>
    </source>
</evidence>
<gene>
    <name evidence="6" type="ORF">BFG52_10495</name>
</gene>
<proteinExistence type="inferred from homology"/>
<evidence type="ECO:0000256" key="4">
    <source>
        <dbReference type="RuleBase" id="RU003704"/>
    </source>
</evidence>
<accession>A0A1B2M0P1</accession>
<dbReference type="Proteomes" id="UP000093391">
    <property type="component" value="Chromosome"/>
</dbReference>
<keyword evidence="2 4" id="KW-0808">Transferase</keyword>
<dbReference type="KEGG" id="ala:BFG52_10495"/>
<dbReference type="OrthoDB" id="9813569at2"/>
<name>A0A1B2M0P1_9GAMM</name>
<keyword evidence="7" id="KW-1185">Reference proteome</keyword>
<dbReference type="InterPro" id="IPR002139">
    <property type="entry name" value="Ribo/fructo_kinase"/>
</dbReference>
<organism evidence="6 7">
    <name type="scientific">Acinetobacter larvae</name>
    <dbReference type="NCBI Taxonomy" id="1789224"/>
    <lineage>
        <taxon>Bacteria</taxon>
        <taxon>Pseudomonadati</taxon>
        <taxon>Pseudomonadota</taxon>
        <taxon>Gammaproteobacteria</taxon>
        <taxon>Moraxellales</taxon>
        <taxon>Moraxellaceae</taxon>
        <taxon>Acinetobacter</taxon>
    </lineage>
</organism>
<dbReference type="InterPro" id="IPR011611">
    <property type="entry name" value="PfkB_dom"/>
</dbReference>
<dbReference type="EMBL" id="CP016895">
    <property type="protein sequence ID" value="AOA58739.1"/>
    <property type="molecule type" value="Genomic_DNA"/>
</dbReference>
<comment type="similarity">
    <text evidence="1 4">Belongs to the carbohydrate kinase PfkB family.</text>
</comment>
<evidence type="ECO:0000256" key="3">
    <source>
        <dbReference type="ARBA" id="ARBA00022777"/>
    </source>
</evidence>
<dbReference type="PRINTS" id="PR00990">
    <property type="entry name" value="RIBOKINASE"/>
</dbReference>